<evidence type="ECO:0000313" key="7">
    <source>
        <dbReference type="RefSeq" id="XP_039129718.1"/>
    </source>
</evidence>
<dbReference type="InterPro" id="IPR001464">
    <property type="entry name" value="Annexin"/>
</dbReference>
<keyword evidence="5" id="KW-0111">Calcium/phospholipid-binding</keyword>
<keyword evidence="6" id="KW-1185">Reference proteome</keyword>
<dbReference type="GO" id="GO:0009408">
    <property type="term" value="P:response to heat"/>
    <property type="evidence" value="ECO:0007669"/>
    <property type="project" value="EnsemblPlants"/>
</dbReference>
<dbReference type="PRINTS" id="PR00196">
    <property type="entry name" value="ANNEXIN"/>
</dbReference>
<evidence type="ECO:0000256" key="5">
    <source>
        <dbReference type="ARBA" id="ARBA00023302"/>
    </source>
</evidence>
<dbReference type="FunFam" id="1.10.220.10:FF:000006">
    <property type="entry name" value="Annexin"/>
    <property type="match status" value="1"/>
</dbReference>
<dbReference type="AlphaFoldDB" id="A0AB40BRX2"/>
<dbReference type="Gene3D" id="1.10.220.10">
    <property type="entry name" value="Annexin"/>
    <property type="match status" value="3"/>
</dbReference>
<keyword evidence="1" id="KW-0479">Metal-binding</keyword>
<keyword evidence="3" id="KW-0106">Calcium</keyword>
<keyword evidence="4" id="KW-0041">Annexin</keyword>
<dbReference type="SMART" id="SM00335">
    <property type="entry name" value="ANX"/>
    <property type="match status" value="3"/>
</dbReference>
<dbReference type="GO" id="GO:0005544">
    <property type="term" value="F:calcium-dependent phospholipid binding"/>
    <property type="evidence" value="ECO:0007669"/>
    <property type="project" value="UniProtKB-KW"/>
</dbReference>
<evidence type="ECO:0000313" key="6">
    <source>
        <dbReference type="Proteomes" id="UP001515500"/>
    </source>
</evidence>
<dbReference type="GO" id="GO:0009414">
    <property type="term" value="P:response to water deprivation"/>
    <property type="evidence" value="ECO:0007669"/>
    <property type="project" value="EnsemblPlants"/>
</dbReference>
<dbReference type="GO" id="GO:0005886">
    <property type="term" value="C:plasma membrane"/>
    <property type="evidence" value="ECO:0007669"/>
    <property type="project" value="TreeGrafter"/>
</dbReference>
<dbReference type="InterPro" id="IPR037104">
    <property type="entry name" value="Annexin_sf"/>
</dbReference>
<gene>
    <name evidence="7" type="primary">LOC120265811</name>
</gene>
<dbReference type="GO" id="GO:0001786">
    <property type="term" value="F:phosphatidylserine binding"/>
    <property type="evidence" value="ECO:0007669"/>
    <property type="project" value="TreeGrafter"/>
</dbReference>
<dbReference type="GO" id="GO:0005737">
    <property type="term" value="C:cytoplasm"/>
    <property type="evidence" value="ECO:0007669"/>
    <property type="project" value="TreeGrafter"/>
</dbReference>
<dbReference type="PANTHER" id="PTHR10502:SF196">
    <property type="entry name" value="ANNEXIN D4"/>
    <property type="match status" value="1"/>
</dbReference>
<dbReference type="GO" id="GO:0005509">
    <property type="term" value="F:calcium ion binding"/>
    <property type="evidence" value="ECO:0007669"/>
    <property type="project" value="InterPro"/>
</dbReference>
<accession>A0AB40BRX2</accession>
<dbReference type="PROSITE" id="PS51897">
    <property type="entry name" value="ANNEXIN_2"/>
    <property type="match status" value="1"/>
</dbReference>
<sequence length="324" mass="37450">MAVSLPDEELEVLSHAFSGCGGLGVDENSLVDILKRWKQPEQRSLFRKSSSKFFRPDGHPHHYLFERWDDALIRTLKFEFARFKELVVLWTMHPWERDARFAHYVLHKAYPFTILVELGCTRSSEELLGARRAYQALYHHSLEEDVSIHVKQDYTNLLLGIVSAYRYEGPSWSEERAKLEAKVLGEAIRNPNAVKPVENQEVIRILTTRSKLQLRATFEHYKDIYGKSIDEDVGDDLCLQETVLCLKSPPTYFSKVINEALRDDVSKSTKEALTRVIVTRADADMKDIKDEYQRLYGVELENMISKGTHGNYRDALLSLVARQE</sequence>
<protein>
    <submittedName>
        <fullName evidence="7">Annexin D4</fullName>
    </submittedName>
</protein>
<dbReference type="FunFam" id="1.10.220.10:FF:000014">
    <property type="entry name" value="annexin D4"/>
    <property type="match status" value="1"/>
</dbReference>
<evidence type="ECO:0000256" key="2">
    <source>
        <dbReference type="ARBA" id="ARBA00022737"/>
    </source>
</evidence>
<organism evidence="6 7">
    <name type="scientific">Dioscorea cayennensis subsp. rotundata</name>
    <name type="common">White Guinea yam</name>
    <name type="synonym">Dioscorea rotundata</name>
    <dbReference type="NCBI Taxonomy" id="55577"/>
    <lineage>
        <taxon>Eukaryota</taxon>
        <taxon>Viridiplantae</taxon>
        <taxon>Streptophyta</taxon>
        <taxon>Embryophyta</taxon>
        <taxon>Tracheophyta</taxon>
        <taxon>Spermatophyta</taxon>
        <taxon>Magnoliopsida</taxon>
        <taxon>Liliopsida</taxon>
        <taxon>Dioscoreales</taxon>
        <taxon>Dioscoreaceae</taxon>
        <taxon>Dioscorea</taxon>
    </lineage>
</organism>
<evidence type="ECO:0000256" key="3">
    <source>
        <dbReference type="ARBA" id="ARBA00022837"/>
    </source>
</evidence>
<dbReference type="GO" id="GO:0009737">
    <property type="term" value="P:response to abscisic acid"/>
    <property type="evidence" value="ECO:0007669"/>
    <property type="project" value="EnsemblPlants"/>
</dbReference>
<dbReference type="GO" id="GO:0009409">
    <property type="term" value="P:response to cold"/>
    <property type="evidence" value="ECO:0007669"/>
    <property type="project" value="EnsemblPlants"/>
</dbReference>
<keyword evidence="2" id="KW-0677">Repeat</keyword>
<dbReference type="GO" id="GO:0009651">
    <property type="term" value="P:response to salt stress"/>
    <property type="evidence" value="ECO:0007669"/>
    <property type="project" value="EnsemblPlants"/>
</dbReference>
<dbReference type="GeneID" id="120265811"/>
<evidence type="ECO:0000256" key="1">
    <source>
        <dbReference type="ARBA" id="ARBA00022723"/>
    </source>
</evidence>
<proteinExistence type="predicted"/>
<name>A0AB40BRX2_DIOCR</name>
<dbReference type="Pfam" id="PF00191">
    <property type="entry name" value="Annexin"/>
    <property type="match status" value="3"/>
</dbReference>
<reference evidence="7" key="1">
    <citation type="submission" date="2025-08" db="UniProtKB">
        <authorList>
            <consortium name="RefSeq"/>
        </authorList>
    </citation>
    <scope>IDENTIFICATION</scope>
</reference>
<dbReference type="Proteomes" id="UP001515500">
    <property type="component" value="Chromosome 7"/>
</dbReference>
<dbReference type="InterPro" id="IPR018502">
    <property type="entry name" value="Annexin_repeat"/>
</dbReference>
<dbReference type="PANTHER" id="PTHR10502">
    <property type="entry name" value="ANNEXIN"/>
    <property type="match status" value="1"/>
</dbReference>
<evidence type="ECO:0000256" key="4">
    <source>
        <dbReference type="ARBA" id="ARBA00023216"/>
    </source>
</evidence>
<dbReference type="RefSeq" id="XP_039129718.1">
    <property type="nucleotide sequence ID" value="XM_039273784.1"/>
</dbReference>
<dbReference type="SUPFAM" id="SSF47874">
    <property type="entry name" value="Annexin"/>
    <property type="match status" value="1"/>
</dbReference>